<keyword evidence="3" id="KW-1185">Reference proteome</keyword>
<evidence type="ECO:0000256" key="1">
    <source>
        <dbReference type="SAM" id="Phobius"/>
    </source>
</evidence>
<evidence type="ECO:0000313" key="2">
    <source>
        <dbReference type="EMBL" id="SIS59649.1"/>
    </source>
</evidence>
<keyword evidence="1" id="KW-1133">Transmembrane helix</keyword>
<accession>A0A1N7KDM2</accession>
<dbReference type="AlphaFoldDB" id="A0A1N7KDM2"/>
<dbReference type="EMBL" id="FTOF01000018">
    <property type="protein sequence ID" value="SIS59649.1"/>
    <property type="molecule type" value="Genomic_DNA"/>
</dbReference>
<reference evidence="3" key="1">
    <citation type="submission" date="2017-01" db="EMBL/GenBank/DDBJ databases">
        <authorList>
            <person name="Varghese N."/>
            <person name="Submissions S."/>
        </authorList>
    </citation>
    <scope>NUCLEOTIDE SEQUENCE [LARGE SCALE GENOMIC DNA]</scope>
    <source>
        <strain evidence="3">DSM 44531</strain>
    </source>
</reference>
<name>A0A1N7KDM2_9CORY</name>
<organism evidence="2 3">
    <name type="scientific">Corynebacterium appendicis CIP 107643</name>
    <dbReference type="NCBI Taxonomy" id="1161099"/>
    <lineage>
        <taxon>Bacteria</taxon>
        <taxon>Bacillati</taxon>
        <taxon>Actinomycetota</taxon>
        <taxon>Actinomycetes</taxon>
        <taxon>Mycobacteriales</taxon>
        <taxon>Corynebacteriaceae</taxon>
        <taxon>Corynebacterium</taxon>
    </lineage>
</organism>
<evidence type="ECO:0008006" key="4">
    <source>
        <dbReference type="Google" id="ProtNLM"/>
    </source>
</evidence>
<dbReference type="RefSeq" id="WP_076599993.1">
    <property type="nucleotide sequence ID" value="NZ_CP046976.1"/>
</dbReference>
<proteinExistence type="predicted"/>
<feature type="transmembrane region" description="Helical" evidence="1">
    <location>
        <begin position="81"/>
        <end position="102"/>
    </location>
</feature>
<dbReference type="STRING" id="1161099.SAMN05444817_11820"/>
<keyword evidence="1" id="KW-0472">Membrane</keyword>
<keyword evidence="1" id="KW-0812">Transmembrane</keyword>
<feature type="transmembrane region" description="Helical" evidence="1">
    <location>
        <begin position="55"/>
        <end position="74"/>
    </location>
</feature>
<dbReference type="OrthoDB" id="3429068at2"/>
<sequence>MTTFLLFLHVAAAVLLIGPVTVAVSAFPKAAQNAQSGSEEAVGRASFLHSMSTKYGLISLLVPLLGGGLLAFDWETHKSNYWMHTAIVLSVLAWVFLFAMVIPQQRKMMGSLGALHPADADPRDIATDFDSARVKAAAGGGIFCLLWFVTLILMFLPAPA</sequence>
<evidence type="ECO:0000313" key="3">
    <source>
        <dbReference type="Proteomes" id="UP000186292"/>
    </source>
</evidence>
<dbReference type="Proteomes" id="UP000186292">
    <property type="component" value="Unassembled WGS sequence"/>
</dbReference>
<gene>
    <name evidence="2" type="ORF">SAMN05444817_11820</name>
</gene>
<feature type="transmembrane region" description="Helical" evidence="1">
    <location>
        <begin position="136"/>
        <end position="156"/>
    </location>
</feature>
<protein>
    <recommendedName>
        <fullName evidence="4">DUF2269 domain-containing protein</fullName>
    </recommendedName>
</protein>